<dbReference type="STRING" id="439228.SAMN06295920_10385"/>
<organism evidence="2 3">
    <name type="scientific">Rhizorhabdus histidinilytica</name>
    <dbReference type="NCBI Taxonomy" id="439228"/>
    <lineage>
        <taxon>Bacteria</taxon>
        <taxon>Pseudomonadati</taxon>
        <taxon>Pseudomonadota</taxon>
        <taxon>Alphaproteobacteria</taxon>
        <taxon>Sphingomonadales</taxon>
        <taxon>Sphingomonadaceae</taxon>
        <taxon>Rhizorhabdus</taxon>
    </lineage>
</organism>
<dbReference type="InterPro" id="IPR010621">
    <property type="entry name" value="DUF1214"/>
</dbReference>
<evidence type="ECO:0000259" key="1">
    <source>
        <dbReference type="Pfam" id="PF06742"/>
    </source>
</evidence>
<dbReference type="EMBL" id="FUYM01000003">
    <property type="protein sequence ID" value="SKB47841.1"/>
    <property type="molecule type" value="Genomic_DNA"/>
</dbReference>
<dbReference type="Gene3D" id="2.60.120.600">
    <property type="entry name" value="Domain of unknown function DUF1214, C-terminal domain"/>
    <property type="match status" value="1"/>
</dbReference>
<name>A0A1T5BKL9_9SPHN</name>
<gene>
    <name evidence="2" type="ORF">SAMN06295920_10385</name>
</gene>
<protein>
    <recommendedName>
        <fullName evidence="1">DUF1214 domain-containing protein</fullName>
    </recommendedName>
</protein>
<reference evidence="3" key="1">
    <citation type="submission" date="2017-02" db="EMBL/GenBank/DDBJ databases">
        <authorList>
            <person name="Varghese N."/>
            <person name="Submissions S."/>
        </authorList>
    </citation>
    <scope>NUCLEOTIDE SEQUENCE [LARGE SCALE GENOMIC DNA]</scope>
    <source>
        <strain evidence="3">UM2</strain>
    </source>
</reference>
<dbReference type="RefSeq" id="WP_079647427.1">
    <property type="nucleotide sequence ID" value="NZ_FUYM01000003.1"/>
</dbReference>
<dbReference type="SUPFAM" id="SSF160935">
    <property type="entry name" value="VPA0735-like"/>
    <property type="match status" value="1"/>
</dbReference>
<proteinExistence type="predicted"/>
<feature type="domain" description="DUF1214" evidence="1">
    <location>
        <begin position="88"/>
        <end position="169"/>
    </location>
</feature>
<sequence length="392" mass="44707">MQAHDIALRDAWGRFCDELKAKGDIIFRETAASNPVDRAAGIRLLSRNIALALAFEMENADPQHPEVMHYFDPMRKQGGDNTDALYVGAPINGTDTYRVTGHRGSARYFSVTVVERGDTPWGGAVAATLFGDQIEVAPDGSFELWLSPDPQPGNWIKTTPETFRLTFRQFFADWENEKPMEARIDRLTGDGAPPQLTPETVTGGLAAAAHWIGWSVTYWADMIDKWKVRPNQFLSYRQLDDNKIDATPGGEPLIAYWILPPDEALIIRVRPPQAQYWAVEFGNYWWETMDYRYRLANTNCHYAALEEDGELIVVVSHDDPGLPNWLDPSGHSEGYVTYRWMLADHYPVPQCRQVKRAELFDHLPEGVRRISREERAEQLAGRRRGIVSRFKW</sequence>
<dbReference type="Proteomes" id="UP000189818">
    <property type="component" value="Unassembled WGS sequence"/>
</dbReference>
<feature type="domain" description="DUF1214" evidence="1">
    <location>
        <begin position="271"/>
        <end position="339"/>
    </location>
</feature>
<keyword evidence="3" id="KW-1185">Reference proteome</keyword>
<dbReference type="OrthoDB" id="7053758at2"/>
<dbReference type="Pfam" id="PF06742">
    <property type="entry name" value="DUF1214"/>
    <property type="match status" value="2"/>
</dbReference>
<dbReference type="AlphaFoldDB" id="A0A1T5BKL9"/>
<dbReference type="InterPro" id="IPR037049">
    <property type="entry name" value="DUF1214_C_sf"/>
</dbReference>
<evidence type="ECO:0000313" key="2">
    <source>
        <dbReference type="EMBL" id="SKB47841.1"/>
    </source>
</evidence>
<accession>A0A1T5BKL9</accession>
<evidence type="ECO:0000313" key="3">
    <source>
        <dbReference type="Proteomes" id="UP000189818"/>
    </source>
</evidence>